<accession>A0A0D9Y923</accession>
<organism evidence="1">
    <name type="scientific">Oryza glumipatula</name>
    <dbReference type="NCBI Taxonomy" id="40148"/>
    <lineage>
        <taxon>Eukaryota</taxon>
        <taxon>Viridiplantae</taxon>
        <taxon>Streptophyta</taxon>
        <taxon>Embryophyta</taxon>
        <taxon>Tracheophyta</taxon>
        <taxon>Spermatophyta</taxon>
        <taxon>Magnoliopsida</taxon>
        <taxon>Liliopsida</taxon>
        <taxon>Poales</taxon>
        <taxon>Poaceae</taxon>
        <taxon>BOP clade</taxon>
        <taxon>Oryzoideae</taxon>
        <taxon>Oryzeae</taxon>
        <taxon>Oryzinae</taxon>
        <taxon>Oryza</taxon>
    </lineage>
</organism>
<proteinExistence type="predicted"/>
<keyword evidence="2" id="KW-1185">Reference proteome</keyword>
<dbReference type="EnsemblPlants" id="OGLUM01G19340.1">
    <property type="protein sequence ID" value="OGLUM01G19340.1"/>
    <property type="gene ID" value="OGLUM01G19340"/>
</dbReference>
<reference evidence="1" key="1">
    <citation type="submission" date="2013-08" db="EMBL/GenBank/DDBJ databases">
        <title>Oryza genome evolution.</title>
        <authorList>
            <person name="Wing R.A."/>
            <person name="Panaud O."/>
            <person name="Oliveira A.C."/>
        </authorList>
    </citation>
    <scope>NUCLEOTIDE SEQUENCE</scope>
</reference>
<dbReference type="AlphaFoldDB" id="A0A0D9Y923"/>
<sequence>MAKASAYYGTLQTIFKFQKLLKISLCGNRQLKNKGLDFPILDSASHHILKNVKFKQAHSALH</sequence>
<protein>
    <submittedName>
        <fullName evidence="1">Uncharacterized protein</fullName>
    </submittedName>
</protein>
<dbReference type="Gramene" id="OGLUM01G19340.1">
    <property type="protein sequence ID" value="OGLUM01G19340.1"/>
    <property type="gene ID" value="OGLUM01G19340"/>
</dbReference>
<evidence type="ECO:0000313" key="1">
    <source>
        <dbReference type="EnsemblPlants" id="OGLUM01G19340.1"/>
    </source>
</evidence>
<name>A0A0D9Y923_9ORYZ</name>
<reference evidence="1" key="2">
    <citation type="submission" date="2015-04" db="UniProtKB">
        <authorList>
            <consortium name="EnsemblPlants"/>
        </authorList>
    </citation>
    <scope>IDENTIFICATION</scope>
</reference>
<dbReference type="Proteomes" id="UP000026961">
    <property type="component" value="Chromosome 1"/>
</dbReference>
<evidence type="ECO:0000313" key="2">
    <source>
        <dbReference type="Proteomes" id="UP000026961"/>
    </source>
</evidence>
<reference evidence="1" key="3">
    <citation type="submission" date="2018-05" db="EMBL/GenBank/DDBJ databases">
        <title>OgluRS3 (Oryza glumaepatula Reference Sequence Version 3).</title>
        <authorList>
            <person name="Zhang J."/>
            <person name="Kudrna D."/>
            <person name="Lee S."/>
            <person name="Talag J."/>
            <person name="Welchert J."/>
            <person name="Wing R.A."/>
        </authorList>
    </citation>
    <scope>NUCLEOTIDE SEQUENCE [LARGE SCALE GENOMIC DNA]</scope>
</reference>
<dbReference type="HOGENOM" id="CLU_2907738_0_0_1"/>